<name>A0A8X8YGW6_SALSN</name>
<dbReference type="SUPFAM" id="SSF53474">
    <property type="entry name" value="alpha/beta-Hydrolases"/>
    <property type="match status" value="1"/>
</dbReference>
<gene>
    <name evidence="4" type="ORF">SASPL_109648</name>
</gene>
<comment type="similarity">
    <text evidence="1">Belongs to the AB hydrolase superfamily.</text>
</comment>
<dbReference type="InterPro" id="IPR000073">
    <property type="entry name" value="AB_hydrolase_1"/>
</dbReference>
<comment type="caution">
    <text evidence="4">The sequence shown here is derived from an EMBL/GenBank/DDBJ whole genome shotgun (WGS) entry which is preliminary data.</text>
</comment>
<dbReference type="AlphaFoldDB" id="A0A8X8YGW6"/>
<dbReference type="OrthoDB" id="408373at2759"/>
<dbReference type="Proteomes" id="UP000298416">
    <property type="component" value="Unassembled WGS sequence"/>
</dbReference>
<protein>
    <recommendedName>
        <fullName evidence="3">AB hydrolase-1 domain-containing protein</fullName>
    </recommendedName>
</protein>
<dbReference type="GO" id="GO:0016787">
    <property type="term" value="F:hydrolase activity"/>
    <property type="evidence" value="ECO:0007669"/>
    <property type="project" value="UniProtKB-KW"/>
</dbReference>
<dbReference type="Gene3D" id="3.40.50.1820">
    <property type="entry name" value="alpha/beta hydrolase"/>
    <property type="match status" value="1"/>
</dbReference>
<evidence type="ECO:0000259" key="3">
    <source>
        <dbReference type="Pfam" id="PF00561"/>
    </source>
</evidence>
<evidence type="ECO:0000256" key="1">
    <source>
        <dbReference type="ARBA" id="ARBA00008645"/>
    </source>
</evidence>
<keyword evidence="2" id="KW-0378">Hydrolase</keyword>
<dbReference type="EMBL" id="PNBA02000003">
    <property type="protein sequence ID" value="KAG6431569.1"/>
    <property type="molecule type" value="Genomic_DNA"/>
</dbReference>
<dbReference type="FunFam" id="3.40.50.1820:FF:000042">
    <property type="entry name" value="probable strigolactone esterase DAD2"/>
    <property type="match status" value="1"/>
</dbReference>
<feature type="domain" description="AB hydrolase-1" evidence="3">
    <location>
        <begin position="22"/>
        <end position="258"/>
    </location>
</feature>
<keyword evidence="5" id="KW-1185">Reference proteome</keyword>
<proteinExistence type="inferred from homology"/>
<reference evidence="4" key="1">
    <citation type="submission" date="2018-01" db="EMBL/GenBank/DDBJ databases">
        <authorList>
            <person name="Mao J.F."/>
        </authorList>
    </citation>
    <scope>NUCLEOTIDE SEQUENCE</scope>
    <source>
        <strain evidence="4">Huo1</strain>
        <tissue evidence="4">Leaf</tissue>
    </source>
</reference>
<evidence type="ECO:0000313" key="4">
    <source>
        <dbReference type="EMBL" id="KAG6431569.1"/>
    </source>
</evidence>
<evidence type="ECO:0000313" key="5">
    <source>
        <dbReference type="Proteomes" id="UP000298416"/>
    </source>
</evidence>
<sequence>MVMRENLAASMNAKLVGSGKETLVLAHGYGGEQSAWDKVVPLLSARRRVLLFDWCFSGAAKDPSLYNPNNYSSYDGFAEDLICVMEEMKVTSCVFVGHSMSAMVGCIASLKRPDLFTRLILVGASPRYLNIEDEGYKGGFNLSDIEEMLASIDAKYEQWAPAFASVVVDASDPLSIEKFAVSLKKMGPQTALSLAKTVFLSDHRSVLDKVAVPCNIIQTKNDVVVPFTVVEYMQSAIKAEGGCEVDIIDTEGHFPHLTAHLQFVQVLDRILGC</sequence>
<dbReference type="PANTHER" id="PTHR43039">
    <property type="entry name" value="ESTERASE-RELATED"/>
    <property type="match status" value="1"/>
</dbReference>
<organism evidence="4">
    <name type="scientific">Salvia splendens</name>
    <name type="common">Scarlet sage</name>
    <dbReference type="NCBI Taxonomy" id="180675"/>
    <lineage>
        <taxon>Eukaryota</taxon>
        <taxon>Viridiplantae</taxon>
        <taxon>Streptophyta</taxon>
        <taxon>Embryophyta</taxon>
        <taxon>Tracheophyta</taxon>
        <taxon>Spermatophyta</taxon>
        <taxon>Magnoliopsida</taxon>
        <taxon>eudicotyledons</taxon>
        <taxon>Gunneridae</taxon>
        <taxon>Pentapetalae</taxon>
        <taxon>asterids</taxon>
        <taxon>lamiids</taxon>
        <taxon>Lamiales</taxon>
        <taxon>Lamiaceae</taxon>
        <taxon>Nepetoideae</taxon>
        <taxon>Mentheae</taxon>
        <taxon>Salviinae</taxon>
        <taxon>Salvia</taxon>
        <taxon>Salvia subgen. Calosphace</taxon>
        <taxon>core Calosphace</taxon>
    </lineage>
</organism>
<dbReference type="Pfam" id="PF00561">
    <property type="entry name" value="Abhydrolase_1"/>
    <property type="match status" value="1"/>
</dbReference>
<dbReference type="InterPro" id="IPR029058">
    <property type="entry name" value="AB_hydrolase_fold"/>
</dbReference>
<reference evidence="4" key="2">
    <citation type="submission" date="2020-08" db="EMBL/GenBank/DDBJ databases">
        <title>Plant Genome Project.</title>
        <authorList>
            <person name="Zhang R.-G."/>
        </authorList>
    </citation>
    <scope>NUCLEOTIDE SEQUENCE</scope>
    <source>
        <strain evidence="4">Huo1</strain>
        <tissue evidence="4">Leaf</tissue>
    </source>
</reference>
<accession>A0A8X8YGW6</accession>
<evidence type="ECO:0000256" key="2">
    <source>
        <dbReference type="ARBA" id="ARBA00022801"/>
    </source>
</evidence>